<sequence length="154" mass="17443">MSMTSSIPDNTPDLKAGSNLQIKSFVKGDPSPFHNIDYNKTGVYELTDYTFRTPLEKMDVFNELLTIPYPCEIWILPVTEPTTALLKELPKNKTYEKTASLFTLLLSVKQTMERDRTFLVAQHQTAGEIIKILEKLGFTVTEKSPEQLTSIQLA</sequence>
<evidence type="ECO:0000313" key="2">
    <source>
        <dbReference type="Proteomes" id="UP000823485"/>
    </source>
</evidence>
<comment type="caution">
    <text evidence="1">The sequence shown here is derived from an EMBL/GenBank/DDBJ whole genome shotgun (WGS) entry which is preliminary data.</text>
</comment>
<dbReference type="Proteomes" id="UP000823485">
    <property type="component" value="Unassembled WGS sequence"/>
</dbReference>
<keyword evidence="2" id="KW-1185">Reference proteome</keyword>
<proteinExistence type="predicted"/>
<reference evidence="1 2" key="1">
    <citation type="submission" date="2021-01" db="EMBL/GenBank/DDBJ databases">
        <title>Genomic Encyclopedia of Type Strains, Phase IV (KMG-IV): sequencing the most valuable type-strain genomes for metagenomic binning, comparative biology and taxonomic classification.</title>
        <authorList>
            <person name="Goeker M."/>
        </authorList>
    </citation>
    <scope>NUCLEOTIDE SEQUENCE [LARGE SCALE GENOMIC DNA]</scope>
    <source>
        <strain evidence="1 2">DSM 105453</strain>
    </source>
</reference>
<gene>
    <name evidence="1" type="ORF">JOC94_001113</name>
</gene>
<evidence type="ECO:0000313" key="1">
    <source>
        <dbReference type="EMBL" id="MBM7714141.1"/>
    </source>
</evidence>
<name>A0ABS2R3C7_9BACI</name>
<dbReference type="EMBL" id="JAFBFH010000005">
    <property type="protein sequence ID" value="MBM7714141.1"/>
    <property type="molecule type" value="Genomic_DNA"/>
</dbReference>
<organism evidence="1 2">
    <name type="scientific">Siminovitchia thermophila</name>
    <dbReference type="NCBI Taxonomy" id="1245522"/>
    <lineage>
        <taxon>Bacteria</taxon>
        <taxon>Bacillati</taxon>
        <taxon>Bacillota</taxon>
        <taxon>Bacilli</taxon>
        <taxon>Bacillales</taxon>
        <taxon>Bacillaceae</taxon>
        <taxon>Siminovitchia</taxon>
    </lineage>
</organism>
<accession>A0ABS2R3C7</accession>
<protein>
    <submittedName>
        <fullName evidence="1">Uncharacterized protein</fullName>
    </submittedName>
</protein>
<dbReference type="RefSeq" id="WP_083717277.1">
    <property type="nucleotide sequence ID" value="NZ_JAFBFH010000005.1"/>
</dbReference>